<name>E9G7Q6_DAPPU</name>
<dbReference type="HOGENOM" id="CLU_2443050_0_0_1"/>
<sequence length="90" mass="9936">MLKKDNIFAITLRFFIPRFSPVIWNDALTFACFHTATIVDEKNGGVNPYNETEAYARAGHYGATVVSPGFNSSYVRQATSCTSEPPETAI</sequence>
<keyword evidence="2" id="KW-1185">Reference proteome</keyword>
<gene>
    <name evidence="1" type="ORF">DAPPUDRAFT_238896</name>
</gene>
<dbReference type="EMBL" id="GL732534">
    <property type="protein sequence ID" value="EFX84521.1"/>
    <property type="molecule type" value="Genomic_DNA"/>
</dbReference>
<protein>
    <submittedName>
        <fullName evidence="1">Uncharacterized protein</fullName>
    </submittedName>
</protein>
<dbReference type="InParanoid" id="E9G7Q6"/>
<dbReference type="KEGG" id="dpx:DAPPUDRAFT_238896"/>
<accession>E9G7Q6</accession>
<dbReference type="AlphaFoldDB" id="E9G7Q6"/>
<organism evidence="1 2">
    <name type="scientific">Daphnia pulex</name>
    <name type="common">Water flea</name>
    <dbReference type="NCBI Taxonomy" id="6669"/>
    <lineage>
        <taxon>Eukaryota</taxon>
        <taxon>Metazoa</taxon>
        <taxon>Ecdysozoa</taxon>
        <taxon>Arthropoda</taxon>
        <taxon>Crustacea</taxon>
        <taxon>Branchiopoda</taxon>
        <taxon>Diplostraca</taxon>
        <taxon>Cladocera</taxon>
        <taxon>Anomopoda</taxon>
        <taxon>Daphniidae</taxon>
        <taxon>Daphnia</taxon>
    </lineage>
</organism>
<reference evidence="1 2" key="1">
    <citation type="journal article" date="2011" name="Science">
        <title>The ecoresponsive genome of Daphnia pulex.</title>
        <authorList>
            <person name="Colbourne J.K."/>
            <person name="Pfrender M.E."/>
            <person name="Gilbert D."/>
            <person name="Thomas W.K."/>
            <person name="Tucker A."/>
            <person name="Oakley T.H."/>
            <person name="Tokishita S."/>
            <person name="Aerts A."/>
            <person name="Arnold G.J."/>
            <person name="Basu M.K."/>
            <person name="Bauer D.J."/>
            <person name="Caceres C.E."/>
            <person name="Carmel L."/>
            <person name="Casola C."/>
            <person name="Choi J.H."/>
            <person name="Detter J.C."/>
            <person name="Dong Q."/>
            <person name="Dusheyko S."/>
            <person name="Eads B.D."/>
            <person name="Frohlich T."/>
            <person name="Geiler-Samerotte K.A."/>
            <person name="Gerlach D."/>
            <person name="Hatcher P."/>
            <person name="Jogdeo S."/>
            <person name="Krijgsveld J."/>
            <person name="Kriventseva E.V."/>
            <person name="Kultz D."/>
            <person name="Laforsch C."/>
            <person name="Lindquist E."/>
            <person name="Lopez J."/>
            <person name="Manak J.R."/>
            <person name="Muller J."/>
            <person name="Pangilinan J."/>
            <person name="Patwardhan R.P."/>
            <person name="Pitluck S."/>
            <person name="Pritham E.J."/>
            <person name="Rechtsteiner A."/>
            <person name="Rho M."/>
            <person name="Rogozin I.B."/>
            <person name="Sakarya O."/>
            <person name="Salamov A."/>
            <person name="Schaack S."/>
            <person name="Shapiro H."/>
            <person name="Shiga Y."/>
            <person name="Skalitzky C."/>
            <person name="Smith Z."/>
            <person name="Souvorov A."/>
            <person name="Sung W."/>
            <person name="Tang Z."/>
            <person name="Tsuchiya D."/>
            <person name="Tu H."/>
            <person name="Vos H."/>
            <person name="Wang M."/>
            <person name="Wolf Y.I."/>
            <person name="Yamagata H."/>
            <person name="Yamada T."/>
            <person name="Ye Y."/>
            <person name="Shaw J.R."/>
            <person name="Andrews J."/>
            <person name="Crease T.J."/>
            <person name="Tang H."/>
            <person name="Lucas S.M."/>
            <person name="Robertson H.M."/>
            <person name="Bork P."/>
            <person name="Koonin E.V."/>
            <person name="Zdobnov E.M."/>
            <person name="Grigoriev I.V."/>
            <person name="Lynch M."/>
            <person name="Boore J.L."/>
        </authorList>
    </citation>
    <scope>NUCLEOTIDE SEQUENCE [LARGE SCALE GENOMIC DNA]</scope>
</reference>
<evidence type="ECO:0000313" key="1">
    <source>
        <dbReference type="EMBL" id="EFX84521.1"/>
    </source>
</evidence>
<dbReference type="Proteomes" id="UP000000305">
    <property type="component" value="Unassembled WGS sequence"/>
</dbReference>
<proteinExistence type="predicted"/>
<evidence type="ECO:0000313" key="2">
    <source>
        <dbReference type="Proteomes" id="UP000000305"/>
    </source>
</evidence>